<sequence>MFEMQAEKLHAACDECRMRKLKCSGEMPACSRCEREKINCVYSPQKPMGRPRKRRREDAGSEQTTSSGDQAESSTTSDTSYGVPHFTDMGLISPPDLNDLDFSGFADFGTGGDVALNTLAHPLGADAGLVNGFGHGHSSNLDFGISPIDPSLWNTQLAPTSLSPPPPTEPDIGPCSCLSLMYLTLSDLQSMPSFSFPAVIPRLRSAMDTASAIIHCPKCPKENFTAIQNVQSLSALLTALGERFHRVLTEIDAEAARLEETGQKKPFRIGDNSAENAHLHTGTLNCPMGFDIQLEGKDWKKLAKQALRTEVLGGGCNKRPLVWLLEEMEKRQKRWHEDHDSNREERERMWGSHDECHNKGEEATCLKMIKQIRTMIGRMKWD</sequence>
<evidence type="ECO:0000256" key="4">
    <source>
        <dbReference type="ARBA" id="ARBA00023163"/>
    </source>
</evidence>
<dbReference type="OrthoDB" id="4356994at2759"/>
<keyword evidence="4" id="KW-0804">Transcription</keyword>
<dbReference type="InterPro" id="IPR001138">
    <property type="entry name" value="Zn2Cys6_DnaBD"/>
</dbReference>
<reference evidence="8" key="1">
    <citation type="journal article" date="2020" name="Stud. Mycol.">
        <title>101 Dothideomycetes genomes: a test case for predicting lifestyles and emergence of pathogens.</title>
        <authorList>
            <person name="Haridas S."/>
            <person name="Albert R."/>
            <person name="Binder M."/>
            <person name="Bloem J."/>
            <person name="Labutti K."/>
            <person name="Salamov A."/>
            <person name="Andreopoulos B."/>
            <person name="Baker S."/>
            <person name="Barry K."/>
            <person name="Bills G."/>
            <person name="Bluhm B."/>
            <person name="Cannon C."/>
            <person name="Castanera R."/>
            <person name="Culley D."/>
            <person name="Daum C."/>
            <person name="Ezra D."/>
            <person name="Gonzalez J."/>
            <person name="Henrissat B."/>
            <person name="Kuo A."/>
            <person name="Liang C."/>
            <person name="Lipzen A."/>
            <person name="Lutzoni F."/>
            <person name="Magnuson J."/>
            <person name="Mondo S."/>
            <person name="Nolan M."/>
            <person name="Ohm R."/>
            <person name="Pangilinan J."/>
            <person name="Park H.-J."/>
            <person name="Ramirez L."/>
            <person name="Alfaro M."/>
            <person name="Sun H."/>
            <person name="Tritt A."/>
            <person name="Yoshinaga Y."/>
            <person name="Zwiers L.-H."/>
            <person name="Turgeon B."/>
            <person name="Goodwin S."/>
            <person name="Spatafora J."/>
            <person name="Crous P."/>
            <person name="Grigoriev I."/>
        </authorList>
    </citation>
    <scope>NUCLEOTIDE SEQUENCE</scope>
    <source>
        <strain evidence="8">CBS 122368</strain>
    </source>
</reference>
<dbReference type="AlphaFoldDB" id="A0A6A6IYZ4"/>
<comment type="subcellular location">
    <subcellularLocation>
        <location evidence="1">Nucleus</location>
    </subcellularLocation>
</comment>
<keyword evidence="5" id="KW-0539">Nucleus</keyword>
<gene>
    <name evidence="8" type="ORF">BU26DRAFT_471409</name>
</gene>
<evidence type="ECO:0000256" key="2">
    <source>
        <dbReference type="ARBA" id="ARBA00023015"/>
    </source>
</evidence>
<feature type="compositionally biased region" description="Polar residues" evidence="6">
    <location>
        <begin position="61"/>
        <end position="80"/>
    </location>
</feature>
<organism evidence="8 9">
    <name type="scientific">Trematosphaeria pertusa</name>
    <dbReference type="NCBI Taxonomy" id="390896"/>
    <lineage>
        <taxon>Eukaryota</taxon>
        <taxon>Fungi</taxon>
        <taxon>Dikarya</taxon>
        <taxon>Ascomycota</taxon>
        <taxon>Pezizomycotina</taxon>
        <taxon>Dothideomycetes</taxon>
        <taxon>Pleosporomycetidae</taxon>
        <taxon>Pleosporales</taxon>
        <taxon>Massarineae</taxon>
        <taxon>Trematosphaeriaceae</taxon>
        <taxon>Trematosphaeria</taxon>
    </lineage>
</organism>
<dbReference type="SUPFAM" id="SSF57701">
    <property type="entry name" value="Zn2/Cys6 DNA-binding domain"/>
    <property type="match status" value="1"/>
</dbReference>
<dbReference type="PROSITE" id="PS00463">
    <property type="entry name" value="ZN2_CY6_FUNGAL_1"/>
    <property type="match status" value="1"/>
</dbReference>
<accession>A0A6A6IYZ4</accession>
<dbReference type="GO" id="GO:0045944">
    <property type="term" value="P:positive regulation of transcription by RNA polymerase II"/>
    <property type="evidence" value="ECO:0007669"/>
    <property type="project" value="TreeGrafter"/>
</dbReference>
<name>A0A6A6IYZ4_9PLEO</name>
<dbReference type="Pfam" id="PF00172">
    <property type="entry name" value="Zn_clus"/>
    <property type="match status" value="1"/>
</dbReference>
<dbReference type="Gene3D" id="4.10.240.10">
    <property type="entry name" value="Zn(2)-C6 fungal-type DNA-binding domain"/>
    <property type="match status" value="1"/>
</dbReference>
<dbReference type="GO" id="GO:0043565">
    <property type="term" value="F:sequence-specific DNA binding"/>
    <property type="evidence" value="ECO:0007669"/>
    <property type="project" value="TreeGrafter"/>
</dbReference>
<keyword evidence="9" id="KW-1185">Reference proteome</keyword>
<evidence type="ECO:0000256" key="1">
    <source>
        <dbReference type="ARBA" id="ARBA00004123"/>
    </source>
</evidence>
<dbReference type="PROSITE" id="PS50048">
    <property type="entry name" value="ZN2_CY6_FUNGAL_2"/>
    <property type="match status" value="1"/>
</dbReference>
<evidence type="ECO:0000313" key="9">
    <source>
        <dbReference type="Proteomes" id="UP000800094"/>
    </source>
</evidence>
<evidence type="ECO:0000256" key="5">
    <source>
        <dbReference type="ARBA" id="ARBA00023242"/>
    </source>
</evidence>
<keyword evidence="2" id="KW-0805">Transcription regulation</keyword>
<protein>
    <recommendedName>
        <fullName evidence="7">Zn(2)-C6 fungal-type domain-containing protein</fullName>
    </recommendedName>
</protein>
<dbReference type="GO" id="GO:0000981">
    <property type="term" value="F:DNA-binding transcription factor activity, RNA polymerase II-specific"/>
    <property type="evidence" value="ECO:0007669"/>
    <property type="project" value="InterPro"/>
</dbReference>
<evidence type="ECO:0000259" key="7">
    <source>
        <dbReference type="PROSITE" id="PS50048"/>
    </source>
</evidence>
<evidence type="ECO:0000256" key="3">
    <source>
        <dbReference type="ARBA" id="ARBA00023125"/>
    </source>
</evidence>
<dbReference type="EMBL" id="ML987189">
    <property type="protein sequence ID" value="KAF2255679.1"/>
    <property type="molecule type" value="Genomic_DNA"/>
</dbReference>
<dbReference type="RefSeq" id="XP_033690683.1">
    <property type="nucleotide sequence ID" value="XM_033825378.1"/>
</dbReference>
<dbReference type="CDD" id="cd00067">
    <property type="entry name" value="GAL4"/>
    <property type="match status" value="1"/>
</dbReference>
<dbReference type="GO" id="GO:0005634">
    <property type="term" value="C:nucleus"/>
    <property type="evidence" value="ECO:0007669"/>
    <property type="project" value="UniProtKB-SubCell"/>
</dbReference>
<dbReference type="PANTHER" id="PTHR47540">
    <property type="entry name" value="THIAMINE REPRESSIBLE GENES REGULATORY PROTEIN THI5"/>
    <property type="match status" value="1"/>
</dbReference>
<evidence type="ECO:0000313" key="8">
    <source>
        <dbReference type="EMBL" id="KAF2255679.1"/>
    </source>
</evidence>
<proteinExistence type="predicted"/>
<dbReference type="PANTHER" id="PTHR47540:SF4">
    <property type="entry name" value="TRANSCRIPTION FACTOR RGLT"/>
    <property type="match status" value="1"/>
</dbReference>
<dbReference type="InterPro" id="IPR051711">
    <property type="entry name" value="Stress_Response_Reg"/>
</dbReference>
<feature type="region of interest" description="Disordered" evidence="6">
    <location>
        <begin position="41"/>
        <end position="86"/>
    </location>
</feature>
<evidence type="ECO:0000256" key="6">
    <source>
        <dbReference type="SAM" id="MobiDB-lite"/>
    </source>
</evidence>
<keyword evidence="3" id="KW-0238">DNA-binding</keyword>
<dbReference type="SMART" id="SM00066">
    <property type="entry name" value="GAL4"/>
    <property type="match status" value="1"/>
</dbReference>
<dbReference type="Proteomes" id="UP000800094">
    <property type="component" value="Unassembled WGS sequence"/>
</dbReference>
<dbReference type="GeneID" id="54578708"/>
<dbReference type="InterPro" id="IPR036864">
    <property type="entry name" value="Zn2-C6_fun-type_DNA-bd_sf"/>
</dbReference>
<dbReference type="GO" id="GO:0008270">
    <property type="term" value="F:zinc ion binding"/>
    <property type="evidence" value="ECO:0007669"/>
    <property type="project" value="InterPro"/>
</dbReference>
<feature type="domain" description="Zn(2)-C6 fungal-type" evidence="7">
    <location>
        <begin position="12"/>
        <end position="42"/>
    </location>
</feature>